<dbReference type="SUPFAM" id="SSF56112">
    <property type="entry name" value="Protein kinase-like (PK-like)"/>
    <property type="match status" value="1"/>
</dbReference>
<name>A0ABR0KAY4_9EURO</name>
<dbReference type="PROSITE" id="PS00107">
    <property type="entry name" value="PROTEIN_KINASE_ATP"/>
    <property type="match status" value="1"/>
</dbReference>
<proteinExistence type="inferred from homology"/>
<dbReference type="InterPro" id="IPR008271">
    <property type="entry name" value="Ser/Thr_kinase_AS"/>
</dbReference>
<evidence type="ECO:0000256" key="3">
    <source>
        <dbReference type="ARBA" id="ARBA00022777"/>
    </source>
</evidence>
<feature type="binding site" evidence="7">
    <location>
        <position position="94"/>
    </location>
    <ligand>
        <name>ATP</name>
        <dbReference type="ChEBI" id="CHEBI:30616"/>
    </ligand>
</feature>
<dbReference type="InterPro" id="IPR000719">
    <property type="entry name" value="Prot_kinase_dom"/>
</dbReference>
<keyword evidence="8" id="KW-0723">Serine/threonine-protein kinase</keyword>
<evidence type="ECO:0000313" key="10">
    <source>
        <dbReference type="EMBL" id="KAK5092898.1"/>
    </source>
</evidence>
<gene>
    <name evidence="10" type="primary">NPR1_1</name>
    <name evidence="10" type="ORF">LTR24_004812</name>
</gene>
<organism evidence="10 11">
    <name type="scientific">Lithohypha guttulata</name>
    <dbReference type="NCBI Taxonomy" id="1690604"/>
    <lineage>
        <taxon>Eukaryota</taxon>
        <taxon>Fungi</taxon>
        <taxon>Dikarya</taxon>
        <taxon>Ascomycota</taxon>
        <taxon>Pezizomycotina</taxon>
        <taxon>Eurotiomycetes</taxon>
        <taxon>Chaetothyriomycetidae</taxon>
        <taxon>Chaetothyriales</taxon>
        <taxon>Trichomeriaceae</taxon>
        <taxon>Lithohypha</taxon>
    </lineage>
</organism>
<keyword evidence="3" id="KW-0418">Kinase</keyword>
<evidence type="ECO:0000256" key="2">
    <source>
        <dbReference type="ARBA" id="ARBA00022741"/>
    </source>
</evidence>
<keyword evidence="2 7" id="KW-0547">Nucleotide-binding</keyword>
<comment type="similarity">
    <text evidence="5">Belongs to the protein kinase superfamily. STE Ser/Thr protein kinase family. MAP kinase kinase subfamily.</text>
</comment>
<evidence type="ECO:0000256" key="1">
    <source>
        <dbReference type="ARBA" id="ARBA00022679"/>
    </source>
</evidence>
<evidence type="ECO:0000256" key="6">
    <source>
        <dbReference type="ARBA" id="ARBA00038999"/>
    </source>
</evidence>
<evidence type="ECO:0000256" key="8">
    <source>
        <dbReference type="RuleBase" id="RU000304"/>
    </source>
</evidence>
<comment type="caution">
    <text evidence="10">The sequence shown here is derived from an EMBL/GenBank/DDBJ whole genome shotgun (WGS) entry which is preliminary data.</text>
</comment>
<dbReference type="PANTHER" id="PTHR48013:SF7">
    <property type="entry name" value="SERINE_THREONINE-PROTEIN KINASE SBK2"/>
    <property type="match status" value="1"/>
</dbReference>
<dbReference type="Proteomes" id="UP001345013">
    <property type="component" value="Unassembled WGS sequence"/>
</dbReference>
<keyword evidence="11" id="KW-1185">Reference proteome</keyword>
<reference evidence="10 11" key="1">
    <citation type="submission" date="2023-08" db="EMBL/GenBank/DDBJ databases">
        <title>Black Yeasts Isolated from many extreme environments.</title>
        <authorList>
            <person name="Coleine C."/>
            <person name="Stajich J.E."/>
            <person name="Selbmann L."/>
        </authorList>
    </citation>
    <scope>NUCLEOTIDE SEQUENCE [LARGE SCALE GENOMIC DNA]</scope>
    <source>
        <strain evidence="10 11">CCFEE 5885</strain>
    </source>
</reference>
<dbReference type="Pfam" id="PF00069">
    <property type="entry name" value="Pkinase"/>
    <property type="match status" value="1"/>
</dbReference>
<evidence type="ECO:0000256" key="5">
    <source>
        <dbReference type="ARBA" id="ARBA00038035"/>
    </source>
</evidence>
<dbReference type="InterPro" id="IPR011009">
    <property type="entry name" value="Kinase-like_dom_sf"/>
</dbReference>
<dbReference type="EMBL" id="JAVRRG010000051">
    <property type="protein sequence ID" value="KAK5092898.1"/>
    <property type="molecule type" value="Genomic_DNA"/>
</dbReference>
<dbReference type="SMART" id="SM00220">
    <property type="entry name" value="S_TKc"/>
    <property type="match status" value="1"/>
</dbReference>
<dbReference type="PROSITE" id="PS00108">
    <property type="entry name" value="PROTEIN_KINASE_ST"/>
    <property type="match status" value="1"/>
</dbReference>
<evidence type="ECO:0000256" key="7">
    <source>
        <dbReference type="PROSITE-ProRule" id="PRU10141"/>
    </source>
</evidence>
<dbReference type="PROSITE" id="PS50011">
    <property type="entry name" value="PROTEIN_KINASE_DOM"/>
    <property type="match status" value="1"/>
</dbReference>
<evidence type="ECO:0000259" key="9">
    <source>
        <dbReference type="PROSITE" id="PS50011"/>
    </source>
</evidence>
<evidence type="ECO:0000313" key="11">
    <source>
        <dbReference type="Proteomes" id="UP001345013"/>
    </source>
</evidence>
<accession>A0ABR0KAY4</accession>
<keyword evidence="4 7" id="KW-0067">ATP-binding</keyword>
<protein>
    <recommendedName>
        <fullName evidence="6">mitogen-activated protein kinase kinase</fullName>
        <ecNumber evidence="6">2.7.12.2</ecNumber>
    </recommendedName>
</protein>
<evidence type="ECO:0000256" key="4">
    <source>
        <dbReference type="ARBA" id="ARBA00022840"/>
    </source>
</evidence>
<sequence>MSKQCKCMSKVMRFFGVREHDKDKRIYSSEVPTKANTSNTVMPYHQYSSANLASAEHHGFETRYGKFGEVLGAGAGGSVELMKRRSDGAIFAVKQFHKLGHETERDYTRKVTTEFGIGSALHHENIIESLEVACEKGQCYEVMEFAPYDLSAAVMTRSMSRGEIDCSFVQIVNGVNYLHNVGLAHRDLKLDNIVVSNQGIMKLIDFGAATVIGSPVANGIILASGIVGFGPYMAPEIYVQEKYDPRAADVWSLAIVYACNMLGRFSWVNPRPSDASFKLFTSPPAPHTPGTDAVPREAKTKLPGNIRDTAGVDVDGRSLSVLHDHQ</sequence>
<feature type="domain" description="Protein kinase" evidence="9">
    <location>
        <begin position="65"/>
        <end position="326"/>
    </location>
</feature>
<dbReference type="PANTHER" id="PTHR48013">
    <property type="entry name" value="DUAL SPECIFICITY MITOGEN-ACTIVATED PROTEIN KINASE KINASE 5-RELATED"/>
    <property type="match status" value="1"/>
</dbReference>
<keyword evidence="1" id="KW-0808">Transferase</keyword>
<dbReference type="EC" id="2.7.12.2" evidence="6"/>
<dbReference type="Gene3D" id="1.10.510.10">
    <property type="entry name" value="Transferase(Phosphotransferase) domain 1"/>
    <property type="match status" value="1"/>
</dbReference>
<dbReference type="InterPro" id="IPR017441">
    <property type="entry name" value="Protein_kinase_ATP_BS"/>
</dbReference>